<accession>A0A3P7X4B3</accession>
<evidence type="ECO:0000313" key="5">
    <source>
        <dbReference type="WBParaSite" id="HPBE_0000238401-mRNA-1"/>
    </source>
</evidence>
<dbReference type="Pfam" id="PF02520">
    <property type="entry name" value="ANIS5_cation-bd"/>
    <property type="match status" value="1"/>
</dbReference>
<evidence type="ECO:0000313" key="4">
    <source>
        <dbReference type="Proteomes" id="UP000050761"/>
    </source>
</evidence>
<dbReference type="WBParaSite" id="HPBE_0000238401-mRNA-1">
    <property type="protein sequence ID" value="HPBE_0000238401-mRNA-1"/>
    <property type="gene ID" value="HPBE_0000238401"/>
</dbReference>
<proteinExistence type="predicted"/>
<dbReference type="InterPro" id="IPR003677">
    <property type="entry name" value="ANIS5_cation-bd"/>
</dbReference>
<evidence type="ECO:0000259" key="2">
    <source>
        <dbReference type="Pfam" id="PF02520"/>
    </source>
</evidence>
<reference evidence="5" key="2">
    <citation type="submission" date="2019-09" db="UniProtKB">
        <authorList>
            <consortium name="WormBaseParasite"/>
        </authorList>
    </citation>
    <scope>IDENTIFICATION</scope>
</reference>
<keyword evidence="1" id="KW-0732">Signal</keyword>
<dbReference type="PANTHER" id="PTHR21593">
    <property type="entry name" value="PRION-LIKE- Q/N-RICH -DOMAIN-BEARING PROTEIN PROTEIN"/>
    <property type="match status" value="1"/>
</dbReference>
<dbReference type="OrthoDB" id="5845888at2759"/>
<feature type="signal peptide" evidence="1">
    <location>
        <begin position="1"/>
        <end position="17"/>
    </location>
</feature>
<keyword evidence="4" id="KW-1185">Reference proteome</keyword>
<evidence type="ECO:0000256" key="1">
    <source>
        <dbReference type="SAM" id="SignalP"/>
    </source>
</evidence>
<sequence length="182" mass="20718">MNTAVLVVVLCAALCDAHRGRDRGYYSGGQRRRGPPIPPYLKYVSREARREYSNIVTSTDKTIADKKQEIIEWGQKYGIQDKVKDFNEKVESIRSQMMQNATELIKALPTALEQFSAIKKNKDQTSSQRDKALEELRASDPRVYDVLQYIFQQFKPGDPHGRRGYQGIDGFGRLGDLCRLSG</sequence>
<organism evidence="4 5">
    <name type="scientific">Heligmosomoides polygyrus</name>
    <name type="common">Parasitic roundworm</name>
    <dbReference type="NCBI Taxonomy" id="6339"/>
    <lineage>
        <taxon>Eukaryota</taxon>
        <taxon>Metazoa</taxon>
        <taxon>Ecdysozoa</taxon>
        <taxon>Nematoda</taxon>
        <taxon>Chromadorea</taxon>
        <taxon>Rhabditida</taxon>
        <taxon>Rhabditina</taxon>
        <taxon>Rhabditomorpha</taxon>
        <taxon>Strongyloidea</taxon>
        <taxon>Heligmosomidae</taxon>
        <taxon>Heligmosomoides</taxon>
    </lineage>
</organism>
<dbReference type="InterPro" id="IPR052823">
    <property type="entry name" value="SXP/RAL-2_related"/>
</dbReference>
<dbReference type="Proteomes" id="UP000050761">
    <property type="component" value="Unassembled WGS sequence"/>
</dbReference>
<evidence type="ECO:0000313" key="3">
    <source>
        <dbReference type="EMBL" id="VDO24898.1"/>
    </source>
</evidence>
<feature type="chain" id="PRO_5044551297" evidence="1">
    <location>
        <begin position="18"/>
        <end position="182"/>
    </location>
</feature>
<name>A0A183F892_HELPZ</name>
<accession>A0A183F892</accession>
<feature type="domain" description="SXP/RAL-2 family protein Ani s 5-like cation-binding" evidence="2">
    <location>
        <begin position="47"/>
        <end position="154"/>
    </location>
</feature>
<gene>
    <name evidence="3" type="ORF">HPBE_LOCUS2385</name>
</gene>
<dbReference type="EMBL" id="UZAH01003519">
    <property type="protein sequence ID" value="VDO24898.1"/>
    <property type="molecule type" value="Genomic_DNA"/>
</dbReference>
<dbReference type="PANTHER" id="PTHR21593:SF36">
    <property type="entry name" value="DUF148 DOMAIN-CONTAINING PROTEIN-RELATED"/>
    <property type="match status" value="1"/>
</dbReference>
<reference evidence="3 4" key="1">
    <citation type="submission" date="2018-11" db="EMBL/GenBank/DDBJ databases">
        <authorList>
            <consortium name="Pathogen Informatics"/>
        </authorList>
    </citation>
    <scope>NUCLEOTIDE SEQUENCE [LARGE SCALE GENOMIC DNA]</scope>
</reference>
<protein>
    <submittedName>
        <fullName evidence="5">DUF148 domain-containing protein</fullName>
    </submittedName>
</protein>
<dbReference type="AlphaFoldDB" id="A0A183F892"/>